<protein>
    <submittedName>
        <fullName evidence="1">Uncharacterized protein</fullName>
    </submittedName>
</protein>
<dbReference type="RefSeq" id="WP_057753886.1">
    <property type="nucleotide sequence ID" value="NZ_JQBP01000001.1"/>
</dbReference>
<dbReference type="EMBL" id="JQBP01000001">
    <property type="protein sequence ID" value="KRN75833.1"/>
    <property type="molecule type" value="Genomic_DNA"/>
</dbReference>
<keyword evidence="2" id="KW-1185">Reference proteome</keyword>
<proteinExistence type="predicted"/>
<evidence type="ECO:0000313" key="1">
    <source>
        <dbReference type="EMBL" id="KRN75833.1"/>
    </source>
</evidence>
<comment type="caution">
    <text evidence="1">The sequence shown here is derived from an EMBL/GenBank/DDBJ whole genome shotgun (WGS) entry which is preliminary data.</text>
</comment>
<gene>
    <name evidence="1" type="ORF">IV73_GL000332</name>
</gene>
<reference evidence="1 2" key="1">
    <citation type="journal article" date="2015" name="Genome Announc.">
        <title>Expanding the biotechnology potential of lactobacilli through comparative genomics of 213 strains and associated genera.</title>
        <authorList>
            <person name="Sun Z."/>
            <person name="Harris H.M."/>
            <person name="McCann A."/>
            <person name="Guo C."/>
            <person name="Argimon S."/>
            <person name="Zhang W."/>
            <person name="Yang X."/>
            <person name="Jeffery I.B."/>
            <person name="Cooney J.C."/>
            <person name="Kagawa T.F."/>
            <person name="Liu W."/>
            <person name="Song Y."/>
            <person name="Salvetti E."/>
            <person name="Wrobel A."/>
            <person name="Rasinkangas P."/>
            <person name="Parkhill J."/>
            <person name="Rea M.C."/>
            <person name="O'Sullivan O."/>
            <person name="Ritari J."/>
            <person name="Douillard F.P."/>
            <person name="Paul Ross R."/>
            <person name="Yang R."/>
            <person name="Briner A.E."/>
            <person name="Felis G.E."/>
            <person name="de Vos W.M."/>
            <person name="Barrangou R."/>
            <person name="Klaenhammer T.R."/>
            <person name="Caufield P.W."/>
            <person name="Cui Y."/>
            <person name="Zhang H."/>
            <person name="O'Toole P.W."/>
        </authorList>
    </citation>
    <scope>NUCLEOTIDE SEQUENCE [LARGE SCALE GENOMIC DNA]</scope>
    <source>
        <strain evidence="1 2">DSM 20593</strain>
    </source>
</reference>
<name>A0A0R2JEQ0_9LACO</name>
<evidence type="ECO:0000313" key="2">
    <source>
        <dbReference type="Proteomes" id="UP000051655"/>
    </source>
</evidence>
<accession>A0A0R2JEQ0</accession>
<dbReference type="PATRIC" id="fig|1616.3.peg.337"/>
<organism evidence="1 2">
    <name type="scientific">Weissella kandleri</name>
    <dbReference type="NCBI Taxonomy" id="1616"/>
    <lineage>
        <taxon>Bacteria</taxon>
        <taxon>Bacillati</taxon>
        <taxon>Bacillota</taxon>
        <taxon>Bacilli</taxon>
        <taxon>Lactobacillales</taxon>
        <taxon>Lactobacillaceae</taxon>
        <taxon>Weissella</taxon>
    </lineage>
</organism>
<dbReference type="OrthoDB" id="2136618at2"/>
<sequence>MKIELINSLSYTDFPGIQKQIARVKNGVSDELWIASQHEDAAYLLKNKLGIDLNQIKVFDMINQEYLAPIDEQKGLWWADLPLPNQAQLNITKQWDKLIISQGKVIGQMEWFPNSQRFVRSVTWYDFDGQIDYRDIYRRDGTLFATQYFSSGEVLEMNLFNSKHVLSNRFFYFNQNLNFVISDKLETFDGNDAYVKAFAEKYNQYEFIVAQLGRELSFAPQNSVLDMTAGIKDSDGHIFGNLLHVMKETQPKFKRILVDSELDRRLLQSEAENDINIQVVRREK</sequence>
<dbReference type="Proteomes" id="UP000051655">
    <property type="component" value="Unassembled WGS sequence"/>
</dbReference>
<dbReference type="STRING" id="1616.IV73_GL000332"/>
<dbReference type="AlphaFoldDB" id="A0A0R2JEQ0"/>